<accession>A0A9P4IEN1</accession>
<protein>
    <submittedName>
        <fullName evidence="2">Uncharacterized protein</fullName>
    </submittedName>
</protein>
<organism evidence="2 3">
    <name type="scientific">Rhizodiscina lignyota</name>
    <dbReference type="NCBI Taxonomy" id="1504668"/>
    <lineage>
        <taxon>Eukaryota</taxon>
        <taxon>Fungi</taxon>
        <taxon>Dikarya</taxon>
        <taxon>Ascomycota</taxon>
        <taxon>Pezizomycotina</taxon>
        <taxon>Dothideomycetes</taxon>
        <taxon>Pleosporomycetidae</taxon>
        <taxon>Aulographales</taxon>
        <taxon>Rhizodiscinaceae</taxon>
        <taxon>Rhizodiscina</taxon>
    </lineage>
</organism>
<gene>
    <name evidence="2" type="ORF">NA57DRAFT_75024</name>
</gene>
<name>A0A9P4IEN1_9PEZI</name>
<comment type="caution">
    <text evidence="2">The sequence shown here is derived from an EMBL/GenBank/DDBJ whole genome shotgun (WGS) entry which is preliminary data.</text>
</comment>
<keyword evidence="3" id="KW-1185">Reference proteome</keyword>
<dbReference type="AlphaFoldDB" id="A0A9P4IEN1"/>
<dbReference type="OrthoDB" id="6133115at2759"/>
<reference evidence="2" key="1">
    <citation type="journal article" date="2020" name="Stud. Mycol.">
        <title>101 Dothideomycetes genomes: a test case for predicting lifestyles and emergence of pathogens.</title>
        <authorList>
            <person name="Haridas S."/>
            <person name="Albert R."/>
            <person name="Binder M."/>
            <person name="Bloem J."/>
            <person name="Labutti K."/>
            <person name="Salamov A."/>
            <person name="Andreopoulos B."/>
            <person name="Baker S."/>
            <person name="Barry K."/>
            <person name="Bills G."/>
            <person name="Bluhm B."/>
            <person name="Cannon C."/>
            <person name="Castanera R."/>
            <person name="Culley D."/>
            <person name="Daum C."/>
            <person name="Ezra D."/>
            <person name="Gonzalez J."/>
            <person name="Henrissat B."/>
            <person name="Kuo A."/>
            <person name="Liang C."/>
            <person name="Lipzen A."/>
            <person name="Lutzoni F."/>
            <person name="Magnuson J."/>
            <person name="Mondo S."/>
            <person name="Nolan M."/>
            <person name="Ohm R."/>
            <person name="Pangilinan J."/>
            <person name="Park H.-J."/>
            <person name="Ramirez L."/>
            <person name="Alfaro M."/>
            <person name="Sun H."/>
            <person name="Tritt A."/>
            <person name="Yoshinaga Y."/>
            <person name="Zwiers L.-H."/>
            <person name="Turgeon B."/>
            <person name="Goodwin S."/>
            <person name="Spatafora J."/>
            <person name="Crous P."/>
            <person name="Grigoriev I."/>
        </authorList>
    </citation>
    <scope>NUCLEOTIDE SEQUENCE</scope>
    <source>
        <strain evidence="2">CBS 133067</strain>
    </source>
</reference>
<evidence type="ECO:0000313" key="3">
    <source>
        <dbReference type="Proteomes" id="UP000799772"/>
    </source>
</evidence>
<feature type="compositionally biased region" description="Basic and acidic residues" evidence="1">
    <location>
        <begin position="1"/>
        <end position="29"/>
    </location>
</feature>
<sequence length="79" mass="8752">MSSFESHPDAVHILERDESRFDEPCRPSSEEAYDPLFDMPLVRGHMTMPAKPCPNCQANGETVWVVPGRCCPACNTAVS</sequence>
<dbReference type="EMBL" id="ML978125">
    <property type="protein sequence ID" value="KAF2099524.1"/>
    <property type="molecule type" value="Genomic_DNA"/>
</dbReference>
<evidence type="ECO:0000256" key="1">
    <source>
        <dbReference type="SAM" id="MobiDB-lite"/>
    </source>
</evidence>
<evidence type="ECO:0000313" key="2">
    <source>
        <dbReference type="EMBL" id="KAF2099524.1"/>
    </source>
</evidence>
<proteinExistence type="predicted"/>
<dbReference type="Proteomes" id="UP000799772">
    <property type="component" value="Unassembled WGS sequence"/>
</dbReference>
<feature type="region of interest" description="Disordered" evidence="1">
    <location>
        <begin position="1"/>
        <end position="33"/>
    </location>
</feature>